<dbReference type="Gene3D" id="3.30.56.10">
    <property type="match status" value="2"/>
</dbReference>
<dbReference type="InterPro" id="IPR033714">
    <property type="entry name" value="tRNA_bind_bactPheRS"/>
</dbReference>
<evidence type="ECO:0000256" key="7">
    <source>
        <dbReference type="ARBA" id="ARBA00022723"/>
    </source>
</evidence>
<dbReference type="Pfam" id="PF01588">
    <property type="entry name" value="tRNA_bind"/>
    <property type="match status" value="1"/>
</dbReference>
<evidence type="ECO:0000256" key="9">
    <source>
        <dbReference type="ARBA" id="ARBA00022840"/>
    </source>
</evidence>
<evidence type="ECO:0000313" key="21">
    <source>
        <dbReference type="Proteomes" id="UP000052124"/>
    </source>
</evidence>
<sequence length="794" mass="85819">MIFSESWLREFVDPGMATAELVETLTMAGLEVDGVTPAASQFSGIVVGRVESAEQHPDADKLSVCRVSDGTTEFQVVCGAPNVRAGLLVPFARVGAVLDGGDKPFKIKAAKLRGVESNGMLCSAEELGLAESSDGLLELPETLSLGADIRLALSLDDQLIELDLTPNRGDCLGMIGLAREVGVLARTQVNEIDYPTVKITTERKIPVATAAPDECPKYLGRVIENINIATPSPYWLQERLRRSGLRSIDPVVDVTNLMLLELGHPMHAFDADKLHGTVTARLAKEGEKLRALLDDREVVLDSATLLIADDTQGLAMAGIMGGLSSSVTSQTKSIFLECAFFSPLAIAGKARGYGLHTDASHRYERGVDYALQAGALERATALLLEIVGGDAGPVSTAIGNLPKTRQVRLKFANVKRLLGVDVPQAESVDILTRLGFVEESSDAEGIVFTVPSFRFDVSIEADLIEEIARVFGYNNLPETPGMTAQRLPRIPERIRPVAALKQRLVADGYQEAINYSFIDPELVSSVCPESQTVVLKNPISAEMSVMRPSILPGLLSTLSYNLNRQRERVRLFEEGLVFEKVAGEIKQTRCLAGLIYGSAEPINWNQPKKPVDFYDIKGIVESLANKGEHAEPVEFVKSEHPAMHSGQCAEVRFSGKCVGHLGAIHPRLQRQFGFASAAYLFELNTEALVTRQLPAASVLSRYPEVSRDLAIVVGVDTAAGDIAASIRANAGSDLTELTTFDVYDGAGVGEGKKSIAFGLTWQHPSRTLSDEEISAIITNCIKVLESDFKAELRI</sequence>
<dbReference type="SUPFAM" id="SSF54991">
    <property type="entry name" value="Anticodon-binding domain of PheRS"/>
    <property type="match status" value="1"/>
</dbReference>
<dbReference type="GO" id="GO:0000049">
    <property type="term" value="F:tRNA binding"/>
    <property type="evidence" value="ECO:0007669"/>
    <property type="project" value="UniProtKB-UniRule"/>
</dbReference>
<dbReference type="InterPro" id="IPR005146">
    <property type="entry name" value="B3/B4_tRNA-bd"/>
</dbReference>
<feature type="binding site" evidence="15">
    <location>
        <position position="465"/>
    </location>
    <ligand>
        <name>Mg(2+)</name>
        <dbReference type="ChEBI" id="CHEBI:18420"/>
        <note>shared with alpha subunit</note>
    </ligand>
</feature>
<dbReference type="InterPro" id="IPR045060">
    <property type="entry name" value="Phe-tRNA-ligase_IIc_bsu"/>
</dbReference>
<dbReference type="Gene3D" id="3.30.70.380">
    <property type="entry name" value="Ferrodoxin-fold anticodon-binding domain"/>
    <property type="match status" value="1"/>
</dbReference>
<accession>A0A0R2XY56</accession>
<dbReference type="FunFam" id="2.40.50.140:FF:000045">
    <property type="entry name" value="Phenylalanine--tRNA ligase beta subunit"/>
    <property type="match status" value="1"/>
</dbReference>
<evidence type="ECO:0000313" key="20">
    <source>
        <dbReference type="EMBL" id="KRP38510.1"/>
    </source>
</evidence>
<feature type="domain" description="TRNA-binding" evidence="17">
    <location>
        <begin position="39"/>
        <end position="150"/>
    </location>
</feature>
<dbReference type="EC" id="6.1.1.20" evidence="15"/>
<dbReference type="GO" id="GO:0000287">
    <property type="term" value="F:magnesium ion binding"/>
    <property type="evidence" value="ECO:0007669"/>
    <property type="project" value="UniProtKB-UniRule"/>
</dbReference>
<evidence type="ECO:0000256" key="5">
    <source>
        <dbReference type="ARBA" id="ARBA00022555"/>
    </source>
</evidence>
<dbReference type="GO" id="GO:0004826">
    <property type="term" value="F:phenylalanine-tRNA ligase activity"/>
    <property type="evidence" value="ECO:0007669"/>
    <property type="project" value="UniProtKB-UniRule"/>
</dbReference>
<dbReference type="PROSITE" id="PS50886">
    <property type="entry name" value="TRBD"/>
    <property type="match status" value="1"/>
</dbReference>
<dbReference type="Pfam" id="PF03147">
    <property type="entry name" value="FDX-ACB"/>
    <property type="match status" value="1"/>
</dbReference>
<dbReference type="GO" id="GO:0006432">
    <property type="term" value="P:phenylalanyl-tRNA aminoacylation"/>
    <property type="evidence" value="ECO:0007669"/>
    <property type="project" value="UniProtKB-UniRule"/>
</dbReference>
<keyword evidence="11 16" id="KW-0694">RNA-binding</keyword>
<dbReference type="InterPro" id="IPR005147">
    <property type="entry name" value="tRNA_synthase_B5-dom"/>
</dbReference>
<evidence type="ECO:0000256" key="10">
    <source>
        <dbReference type="ARBA" id="ARBA00022842"/>
    </source>
</evidence>
<keyword evidence="12 15" id="KW-0648">Protein biosynthesis</keyword>
<evidence type="ECO:0000259" key="17">
    <source>
        <dbReference type="PROSITE" id="PS50886"/>
    </source>
</evidence>
<dbReference type="SMART" id="SM00896">
    <property type="entry name" value="FDX-ACB"/>
    <property type="match status" value="1"/>
</dbReference>
<evidence type="ECO:0000256" key="13">
    <source>
        <dbReference type="ARBA" id="ARBA00023146"/>
    </source>
</evidence>
<dbReference type="Proteomes" id="UP000052124">
    <property type="component" value="Unassembled WGS sequence"/>
</dbReference>
<dbReference type="Gene3D" id="2.40.50.140">
    <property type="entry name" value="Nucleic acid-binding proteins"/>
    <property type="match status" value="1"/>
</dbReference>
<dbReference type="PROSITE" id="PS51483">
    <property type="entry name" value="B5"/>
    <property type="match status" value="1"/>
</dbReference>
<feature type="domain" description="B5" evidence="19">
    <location>
        <begin position="402"/>
        <end position="478"/>
    </location>
</feature>
<gene>
    <name evidence="15" type="primary">pheT</name>
    <name evidence="20" type="ORF">ABS26_09815</name>
</gene>
<dbReference type="FunFam" id="3.30.70.380:FF:000001">
    <property type="entry name" value="Phenylalanine--tRNA ligase beta subunit"/>
    <property type="match status" value="1"/>
</dbReference>
<dbReference type="InterPro" id="IPR002547">
    <property type="entry name" value="tRNA-bd_dom"/>
</dbReference>
<dbReference type="InterPro" id="IPR009061">
    <property type="entry name" value="DNA-bd_dom_put_sf"/>
</dbReference>
<comment type="catalytic activity">
    <reaction evidence="14 15">
        <text>tRNA(Phe) + L-phenylalanine + ATP = L-phenylalanyl-tRNA(Phe) + AMP + diphosphate + H(+)</text>
        <dbReference type="Rhea" id="RHEA:19413"/>
        <dbReference type="Rhea" id="RHEA-COMP:9668"/>
        <dbReference type="Rhea" id="RHEA-COMP:9699"/>
        <dbReference type="ChEBI" id="CHEBI:15378"/>
        <dbReference type="ChEBI" id="CHEBI:30616"/>
        <dbReference type="ChEBI" id="CHEBI:33019"/>
        <dbReference type="ChEBI" id="CHEBI:58095"/>
        <dbReference type="ChEBI" id="CHEBI:78442"/>
        <dbReference type="ChEBI" id="CHEBI:78531"/>
        <dbReference type="ChEBI" id="CHEBI:456215"/>
        <dbReference type="EC" id="6.1.1.20"/>
    </reaction>
</comment>
<dbReference type="NCBIfam" id="TIGR00472">
    <property type="entry name" value="pheT_bact"/>
    <property type="match status" value="1"/>
</dbReference>
<dbReference type="InterPro" id="IPR041616">
    <property type="entry name" value="PheRS_beta_core"/>
</dbReference>
<proteinExistence type="inferred from homology"/>
<dbReference type="FunFam" id="3.30.930.10:FF:000022">
    <property type="entry name" value="Phenylalanine--tRNA ligase beta subunit"/>
    <property type="match status" value="1"/>
</dbReference>
<dbReference type="SMART" id="SM00873">
    <property type="entry name" value="B3_4"/>
    <property type="match status" value="1"/>
</dbReference>
<dbReference type="HAMAP" id="MF_00283">
    <property type="entry name" value="Phe_tRNA_synth_beta1"/>
    <property type="match status" value="1"/>
</dbReference>
<dbReference type="Pfam" id="PF03484">
    <property type="entry name" value="B5"/>
    <property type="match status" value="1"/>
</dbReference>
<dbReference type="PANTHER" id="PTHR10947">
    <property type="entry name" value="PHENYLALANYL-TRNA SYNTHETASE BETA CHAIN AND LEUCINE-RICH REPEAT-CONTAINING PROTEIN 47"/>
    <property type="match status" value="1"/>
</dbReference>
<dbReference type="InterPro" id="IPR004532">
    <property type="entry name" value="Phe-tRNA-ligase_IIc_bsu_bact"/>
</dbReference>
<comment type="cofactor">
    <cofactor evidence="15">
        <name>Mg(2+)</name>
        <dbReference type="ChEBI" id="CHEBI:18420"/>
    </cofactor>
    <text evidence="15">Binds 2 magnesium ions per tetramer.</text>
</comment>
<comment type="subcellular location">
    <subcellularLocation>
        <location evidence="1 15">Cytoplasm</location>
    </subcellularLocation>
</comment>
<evidence type="ECO:0000256" key="8">
    <source>
        <dbReference type="ARBA" id="ARBA00022741"/>
    </source>
</evidence>
<dbReference type="SUPFAM" id="SSF50249">
    <property type="entry name" value="Nucleic acid-binding proteins"/>
    <property type="match status" value="1"/>
</dbReference>
<dbReference type="GO" id="GO:0009328">
    <property type="term" value="C:phenylalanine-tRNA ligase complex"/>
    <property type="evidence" value="ECO:0007669"/>
    <property type="project" value="TreeGrafter"/>
</dbReference>
<evidence type="ECO:0000256" key="2">
    <source>
        <dbReference type="ARBA" id="ARBA00008653"/>
    </source>
</evidence>
<dbReference type="Pfam" id="PF17759">
    <property type="entry name" value="tRNA_synthFbeta"/>
    <property type="match status" value="1"/>
</dbReference>
<dbReference type="InterPro" id="IPR036690">
    <property type="entry name" value="Fdx_antiC-bd_sf"/>
</dbReference>
<feature type="binding site" evidence="15">
    <location>
        <position position="462"/>
    </location>
    <ligand>
        <name>Mg(2+)</name>
        <dbReference type="ChEBI" id="CHEBI:18420"/>
        <note>shared with alpha subunit</note>
    </ligand>
</feature>
<dbReference type="CDD" id="cd02796">
    <property type="entry name" value="tRNA_bind_bactPheRS"/>
    <property type="match status" value="1"/>
</dbReference>
<keyword evidence="9 15" id="KW-0067">ATP-binding</keyword>
<dbReference type="InterPro" id="IPR045864">
    <property type="entry name" value="aa-tRNA-synth_II/BPL/LPL"/>
</dbReference>
<evidence type="ECO:0000259" key="19">
    <source>
        <dbReference type="PROSITE" id="PS51483"/>
    </source>
</evidence>
<dbReference type="SUPFAM" id="SSF55681">
    <property type="entry name" value="Class II aaRS and biotin synthetases"/>
    <property type="match status" value="1"/>
</dbReference>
<dbReference type="InterPro" id="IPR005121">
    <property type="entry name" value="Fdx_antiC-bd"/>
</dbReference>
<dbReference type="CDD" id="cd00769">
    <property type="entry name" value="PheRS_beta_core"/>
    <property type="match status" value="1"/>
</dbReference>
<feature type="binding site" evidence="15">
    <location>
        <position position="466"/>
    </location>
    <ligand>
        <name>Mg(2+)</name>
        <dbReference type="ChEBI" id="CHEBI:18420"/>
        <note>shared with alpha subunit</note>
    </ligand>
</feature>
<keyword evidence="6 15" id="KW-0436">Ligase</keyword>
<dbReference type="EMBL" id="LIDH01000129">
    <property type="protein sequence ID" value="KRP38510.1"/>
    <property type="molecule type" value="Genomic_DNA"/>
</dbReference>
<evidence type="ECO:0000256" key="14">
    <source>
        <dbReference type="ARBA" id="ARBA00049255"/>
    </source>
</evidence>
<evidence type="ECO:0000256" key="1">
    <source>
        <dbReference type="ARBA" id="ARBA00004496"/>
    </source>
</evidence>
<keyword evidence="8 15" id="KW-0547">Nucleotide-binding</keyword>
<keyword evidence="7 15" id="KW-0479">Metal-binding</keyword>
<comment type="caution">
    <text evidence="20">The sequence shown here is derived from an EMBL/GenBank/DDBJ whole genome shotgun (WGS) entry which is preliminary data.</text>
</comment>
<dbReference type="FunFam" id="3.50.40.10:FF:000001">
    <property type="entry name" value="Phenylalanine--tRNA ligase beta subunit"/>
    <property type="match status" value="1"/>
</dbReference>
<organism evidence="20 21">
    <name type="scientific">OM182 bacterium BACL3 MAG-120531-bin86</name>
    <dbReference type="NCBI Taxonomy" id="1655628"/>
    <lineage>
        <taxon>Bacteria</taxon>
        <taxon>Pseudomonadati</taxon>
        <taxon>Pseudomonadota</taxon>
        <taxon>Gammaproteobacteria</taxon>
        <taxon>OMG group</taxon>
        <taxon>OM182 clade</taxon>
    </lineage>
</organism>
<evidence type="ECO:0000256" key="6">
    <source>
        <dbReference type="ARBA" id="ARBA00022598"/>
    </source>
</evidence>
<dbReference type="NCBIfam" id="NF045760">
    <property type="entry name" value="YtpR"/>
    <property type="match status" value="1"/>
</dbReference>
<evidence type="ECO:0000256" key="11">
    <source>
        <dbReference type="ARBA" id="ARBA00022884"/>
    </source>
</evidence>
<dbReference type="PANTHER" id="PTHR10947:SF0">
    <property type="entry name" value="PHENYLALANINE--TRNA LIGASE BETA SUBUNIT"/>
    <property type="match status" value="1"/>
</dbReference>
<keyword evidence="13 15" id="KW-0030">Aminoacyl-tRNA synthetase</keyword>
<dbReference type="SUPFAM" id="SSF46955">
    <property type="entry name" value="Putative DNA-binding domain"/>
    <property type="match status" value="1"/>
</dbReference>
<dbReference type="SUPFAM" id="SSF56037">
    <property type="entry name" value="PheT/TilS domain"/>
    <property type="match status" value="1"/>
</dbReference>
<dbReference type="SMART" id="SM00874">
    <property type="entry name" value="B5"/>
    <property type="match status" value="1"/>
</dbReference>
<evidence type="ECO:0000256" key="15">
    <source>
        <dbReference type="HAMAP-Rule" id="MF_00283"/>
    </source>
</evidence>
<evidence type="ECO:0000256" key="4">
    <source>
        <dbReference type="ARBA" id="ARBA00022490"/>
    </source>
</evidence>
<keyword evidence="10 15" id="KW-0460">Magnesium</keyword>
<evidence type="ECO:0000259" key="18">
    <source>
        <dbReference type="PROSITE" id="PS51447"/>
    </source>
</evidence>
<comment type="similarity">
    <text evidence="2 15">Belongs to the phenylalanyl-tRNA synthetase beta subunit family. Type 1 subfamily.</text>
</comment>
<dbReference type="PROSITE" id="PS51447">
    <property type="entry name" value="FDX_ACB"/>
    <property type="match status" value="1"/>
</dbReference>
<keyword evidence="4 15" id="KW-0963">Cytoplasm</keyword>
<dbReference type="GO" id="GO:0005524">
    <property type="term" value="F:ATP binding"/>
    <property type="evidence" value="ECO:0007669"/>
    <property type="project" value="UniProtKB-UniRule"/>
</dbReference>
<dbReference type="Gene3D" id="3.50.40.10">
    <property type="entry name" value="Phenylalanyl-trna Synthetase, Chain B, domain 3"/>
    <property type="match status" value="1"/>
</dbReference>
<dbReference type="Pfam" id="PF03483">
    <property type="entry name" value="B3_4"/>
    <property type="match status" value="1"/>
</dbReference>
<protein>
    <recommendedName>
        <fullName evidence="15">Phenylalanine--tRNA ligase beta subunit</fullName>
        <ecNumber evidence="15">6.1.1.20</ecNumber>
    </recommendedName>
    <alternativeName>
        <fullName evidence="15">Phenylalanyl-tRNA synthetase beta subunit</fullName>
        <shortName evidence="15">PheRS</shortName>
    </alternativeName>
</protein>
<comment type="subunit">
    <text evidence="3 15">Tetramer of two alpha and two beta subunits.</text>
</comment>
<dbReference type="InterPro" id="IPR020825">
    <property type="entry name" value="Phe-tRNA_synthase-like_B3/B4"/>
</dbReference>
<evidence type="ECO:0000256" key="16">
    <source>
        <dbReference type="PROSITE-ProRule" id="PRU00209"/>
    </source>
</evidence>
<dbReference type="AlphaFoldDB" id="A0A0R2XY56"/>
<feature type="domain" description="FDX-ACB" evidence="18">
    <location>
        <begin position="700"/>
        <end position="793"/>
    </location>
</feature>
<evidence type="ECO:0000256" key="12">
    <source>
        <dbReference type="ARBA" id="ARBA00022917"/>
    </source>
</evidence>
<name>A0A0R2XY56_9GAMM</name>
<reference evidence="20 21" key="1">
    <citation type="submission" date="2015-10" db="EMBL/GenBank/DDBJ databases">
        <title>Metagenome-Assembled Genomes uncover a global brackish microbiome.</title>
        <authorList>
            <person name="Hugerth L.W."/>
            <person name="Larsson J."/>
            <person name="Alneberg J."/>
            <person name="Lindh M.V."/>
            <person name="Legrand C."/>
            <person name="Pinhassi J."/>
            <person name="Andersson A.F."/>
        </authorList>
    </citation>
    <scope>NUCLEOTIDE SEQUENCE [LARGE SCALE GENOMIC DNA]</scope>
    <source>
        <strain evidence="20">BACL3 MAG-120531-bin86</strain>
    </source>
</reference>
<feature type="binding site" evidence="15">
    <location>
        <position position="456"/>
    </location>
    <ligand>
        <name>Mg(2+)</name>
        <dbReference type="ChEBI" id="CHEBI:18420"/>
        <note>shared with alpha subunit</note>
    </ligand>
</feature>
<dbReference type="InterPro" id="IPR012340">
    <property type="entry name" value="NA-bd_OB-fold"/>
</dbReference>
<evidence type="ECO:0000256" key="3">
    <source>
        <dbReference type="ARBA" id="ARBA00011209"/>
    </source>
</evidence>
<dbReference type="Gene3D" id="3.30.930.10">
    <property type="entry name" value="Bira Bifunctional Protein, Domain 2"/>
    <property type="match status" value="1"/>
</dbReference>
<keyword evidence="5 16" id="KW-0820">tRNA-binding</keyword>